<keyword evidence="2" id="KW-1185">Reference proteome</keyword>
<dbReference type="Gene3D" id="3.40.50.300">
    <property type="entry name" value="P-loop containing nucleotide triphosphate hydrolases"/>
    <property type="match status" value="1"/>
</dbReference>
<dbReference type="GO" id="GO:0005743">
    <property type="term" value="C:mitochondrial inner membrane"/>
    <property type="evidence" value="ECO:0007669"/>
    <property type="project" value="TreeGrafter"/>
</dbReference>
<dbReference type="Proteomes" id="UP000237105">
    <property type="component" value="Unassembled WGS sequence"/>
</dbReference>
<reference evidence="2" key="1">
    <citation type="submission" date="2016-06" db="EMBL/GenBank/DDBJ databases">
        <title>Parallel loss of symbiosis genes in relatives of nitrogen-fixing non-legume Parasponia.</title>
        <authorList>
            <person name="Van Velzen R."/>
            <person name="Holmer R."/>
            <person name="Bu F."/>
            <person name="Rutten L."/>
            <person name="Van Zeijl A."/>
            <person name="Liu W."/>
            <person name="Santuari L."/>
            <person name="Cao Q."/>
            <person name="Sharma T."/>
            <person name="Shen D."/>
            <person name="Roswanjaya Y."/>
            <person name="Wardhani T."/>
            <person name="Kalhor M.S."/>
            <person name="Jansen J."/>
            <person name="Van den Hoogen J."/>
            <person name="Gungor B."/>
            <person name="Hartog M."/>
            <person name="Hontelez J."/>
            <person name="Verver J."/>
            <person name="Yang W.-C."/>
            <person name="Schijlen E."/>
            <person name="Repin R."/>
            <person name="Schilthuizen M."/>
            <person name="Schranz E."/>
            <person name="Heidstra R."/>
            <person name="Miyata K."/>
            <person name="Fedorova E."/>
            <person name="Kohlen W."/>
            <person name="Bisseling T."/>
            <person name="Smit S."/>
            <person name="Geurts R."/>
        </authorList>
    </citation>
    <scope>NUCLEOTIDE SEQUENCE [LARGE SCALE GENOMIC DNA]</scope>
    <source>
        <strain evidence="2">cv. WU1-14</strain>
    </source>
</reference>
<dbReference type="GO" id="GO:0090374">
    <property type="term" value="P:oligopeptide export from mitochondrion"/>
    <property type="evidence" value="ECO:0007669"/>
    <property type="project" value="TreeGrafter"/>
</dbReference>
<dbReference type="GO" id="GO:0015421">
    <property type="term" value="F:ABC-type oligopeptide transporter activity"/>
    <property type="evidence" value="ECO:0007669"/>
    <property type="project" value="TreeGrafter"/>
</dbReference>
<evidence type="ECO:0000313" key="2">
    <source>
        <dbReference type="Proteomes" id="UP000237105"/>
    </source>
</evidence>
<dbReference type="STRING" id="3476.A0A2P5B9Q4"/>
<dbReference type="PANTHER" id="PTHR43394:SF18">
    <property type="entry name" value="ABC TRANSPORTER B FAMILY MEMBER 11-LIKE"/>
    <property type="match status" value="1"/>
</dbReference>
<gene>
    <name evidence="1" type="ORF">PanWU01x14_258800</name>
</gene>
<comment type="caution">
    <text evidence="1">The sequence shown here is derived from an EMBL/GenBank/DDBJ whole genome shotgun (WGS) entry which is preliminary data.</text>
</comment>
<sequence length="109" mass="12004">ILLLDEATSALDAESERVVQDALDRAMVGQTTVMVAHRLSTIRSANTIAALKNGIILEKESHQTLINIQHGFYASLMALHLMSEADLFSPSPYETGVNPTFPRVETDYM</sequence>
<dbReference type="GO" id="GO:0016787">
    <property type="term" value="F:hydrolase activity"/>
    <property type="evidence" value="ECO:0007669"/>
    <property type="project" value="UniProtKB-KW"/>
</dbReference>
<dbReference type="InterPro" id="IPR039421">
    <property type="entry name" value="Type_1_exporter"/>
</dbReference>
<evidence type="ECO:0000313" key="1">
    <source>
        <dbReference type="EMBL" id="PON45517.1"/>
    </source>
</evidence>
<dbReference type="EMBL" id="JXTB01000329">
    <property type="protein sequence ID" value="PON45517.1"/>
    <property type="molecule type" value="Genomic_DNA"/>
</dbReference>
<dbReference type="AlphaFoldDB" id="A0A2P5B9Q4"/>
<feature type="non-terminal residue" evidence="1">
    <location>
        <position position="1"/>
    </location>
</feature>
<dbReference type="InterPro" id="IPR027417">
    <property type="entry name" value="P-loop_NTPase"/>
</dbReference>
<keyword evidence="1" id="KW-0378">Hydrolase</keyword>
<dbReference type="SUPFAM" id="SSF52540">
    <property type="entry name" value="P-loop containing nucleoside triphosphate hydrolases"/>
    <property type="match status" value="1"/>
</dbReference>
<proteinExistence type="predicted"/>
<name>A0A2P5B9Q4_PARAD</name>
<dbReference type="OrthoDB" id="1164152at2759"/>
<dbReference type="PANTHER" id="PTHR43394">
    <property type="entry name" value="ATP-DEPENDENT PERMEASE MDL1, MITOCHONDRIAL"/>
    <property type="match status" value="1"/>
</dbReference>
<protein>
    <submittedName>
        <fullName evidence="1">P-loop containing nucleoside triphosphate hydrolase</fullName>
    </submittedName>
</protein>
<accession>A0A2P5B9Q4</accession>
<organism evidence="1 2">
    <name type="scientific">Parasponia andersonii</name>
    <name type="common">Sponia andersonii</name>
    <dbReference type="NCBI Taxonomy" id="3476"/>
    <lineage>
        <taxon>Eukaryota</taxon>
        <taxon>Viridiplantae</taxon>
        <taxon>Streptophyta</taxon>
        <taxon>Embryophyta</taxon>
        <taxon>Tracheophyta</taxon>
        <taxon>Spermatophyta</taxon>
        <taxon>Magnoliopsida</taxon>
        <taxon>eudicotyledons</taxon>
        <taxon>Gunneridae</taxon>
        <taxon>Pentapetalae</taxon>
        <taxon>rosids</taxon>
        <taxon>fabids</taxon>
        <taxon>Rosales</taxon>
        <taxon>Cannabaceae</taxon>
        <taxon>Parasponia</taxon>
    </lineage>
</organism>